<protein>
    <recommendedName>
        <fullName evidence="3">Glycosyl transferase family 2</fullName>
    </recommendedName>
</protein>
<dbReference type="Proteomes" id="UP001596220">
    <property type="component" value="Unassembled WGS sequence"/>
</dbReference>
<organism evidence="1 2">
    <name type="scientific">Saccharothrix lopnurensis</name>
    <dbReference type="NCBI Taxonomy" id="1670621"/>
    <lineage>
        <taxon>Bacteria</taxon>
        <taxon>Bacillati</taxon>
        <taxon>Actinomycetota</taxon>
        <taxon>Actinomycetes</taxon>
        <taxon>Pseudonocardiales</taxon>
        <taxon>Pseudonocardiaceae</taxon>
        <taxon>Saccharothrix</taxon>
    </lineage>
</organism>
<accession>A0ABW1PAY7</accession>
<name>A0ABW1PAY7_9PSEU</name>
<sequence length="380" mass="41571">MNTAPQTVARHHASHGTLLATVPVADCPPGEVDAVVVPTNRPWGYLSTAVDVAAALSRPLVVLTSGSASPERTAKLARGSGVETLVLDVGRLPRPLMPRLATTEVLRGTEFERRTDTSLKRNLGLLVSRVLGWERVAFLDDDIAVPRPRDLDSAAGLVSAGFAAVGLAVGGFPDNSVVCHAHRETGGEQGTFIGGGALVIGHESMTSFFPSVYNEDWFFLLDDHGLRRSAKTGEVLQKPYDPFADELRAQTEEFGDCLAEGVFALLDDEGGFGAATDEGYWWEFLLGRAALIEGILERLRSRRRRDDEALRMEMALRAARKRCRAIEPSLCVRYLKALAQDRRTWAEHVEKHPRAATDLRGALDVLRLTDHGAYVARRTR</sequence>
<evidence type="ECO:0000313" key="2">
    <source>
        <dbReference type="Proteomes" id="UP001596220"/>
    </source>
</evidence>
<dbReference type="RefSeq" id="WP_380639345.1">
    <property type="nucleotide sequence ID" value="NZ_JBHSQO010000033.1"/>
</dbReference>
<proteinExistence type="predicted"/>
<evidence type="ECO:0000313" key="1">
    <source>
        <dbReference type="EMBL" id="MFC6092785.1"/>
    </source>
</evidence>
<keyword evidence="2" id="KW-1185">Reference proteome</keyword>
<gene>
    <name evidence="1" type="ORF">ACFP3R_26220</name>
</gene>
<evidence type="ECO:0008006" key="3">
    <source>
        <dbReference type="Google" id="ProtNLM"/>
    </source>
</evidence>
<comment type="caution">
    <text evidence="1">The sequence shown here is derived from an EMBL/GenBank/DDBJ whole genome shotgun (WGS) entry which is preliminary data.</text>
</comment>
<reference evidence="2" key="1">
    <citation type="journal article" date="2019" name="Int. J. Syst. Evol. Microbiol.">
        <title>The Global Catalogue of Microorganisms (GCM) 10K type strain sequencing project: providing services to taxonomists for standard genome sequencing and annotation.</title>
        <authorList>
            <consortium name="The Broad Institute Genomics Platform"/>
            <consortium name="The Broad Institute Genome Sequencing Center for Infectious Disease"/>
            <person name="Wu L."/>
            <person name="Ma J."/>
        </authorList>
    </citation>
    <scope>NUCLEOTIDE SEQUENCE [LARGE SCALE GENOMIC DNA]</scope>
    <source>
        <strain evidence="2">CGMCC 4.7246</strain>
    </source>
</reference>
<dbReference type="EMBL" id="JBHSQO010000033">
    <property type="protein sequence ID" value="MFC6092785.1"/>
    <property type="molecule type" value="Genomic_DNA"/>
</dbReference>